<dbReference type="PANTHER" id="PTHR32319">
    <property type="entry name" value="BACTERIAL HEMOLYSIN-LIKE PROTEIN"/>
    <property type="match status" value="1"/>
</dbReference>
<dbReference type="InterPro" id="IPR002877">
    <property type="entry name" value="RNA_MeTrfase_FtsJ_dom"/>
</dbReference>
<keyword evidence="4" id="KW-0808">Transferase</keyword>
<sequence length="243" mass="28532">MRKVKLIDLVNKKINNYELCQKLIRSGKVLVNYETILLPNILVDQEANIQINYEEEYVSRGAYKLKHAIEYWKLDFKDKNIVDIGSSTGGFTQISLLNDAKLVYCIDSGTNQLDFSLRRDERTIVYEKTNLKLINKEMISEDIDFVVCDVSFISLKEVFKAVLRLKGNIKLILLIKPQFEAPRIYVQEKGIVEERHHEEIIQMVKNYDPINYKFIDLVKSPITGKKSNNIEYLAYFERNNYEY</sequence>
<dbReference type="CDD" id="cd02440">
    <property type="entry name" value="AdoMet_MTases"/>
    <property type="match status" value="1"/>
</dbReference>
<dbReference type="GO" id="GO:0003723">
    <property type="term" value="F:RNA binding"/>
    <property type="evidence" value="ECO:0007669"/>
    <property type="project" value="UniProtKB-KW"/>
</dbReference>
<dbReference type="Pfam" id="PF01728">
    <property type="entry name" value="FtsJ"/>
    <property type="match status" value="1"/>
</dbReference>
<keyword evidence="4" id="KW-0489">Methyltransferase</keyword>
<dbReference type="PANTHER" id="PTHR32319:SF0">
    <property type="entry name" value="BACTERIAL HEMOLYSIN-LIKE PROTEIN"/>
    <property type="match status" value="1"/>
</dbReference>
<evidence type="ECO:0000313" key="5">
    <source>
        <dbReference type="Proteomes" id="UP001224428"/>
    </source>
</evidence>
<accession>A0AAJ1UWK2</accession>
<gene>
    <name evidence="4" type="ORF">QLQ80_00340</name>
</gene>
<dbReference type="SUPFAM" id="SSF53335">
    <property type="entry name" value="S-adenosyl-L-methionine-dependent methyltransferases"/>
    <property type="match status" value="1"/>
</dbReference>
<dbReference type="RefSeq" id="WP_283827093.1">
    <property type="nucleotide sequence ID" value="NZ_JASDDP010000006.1"/>
</dbReference>
<keyword evidence="5" id="KW-1185">Reference proteome</keyword>
<name>A0AAJ1UWK2_9MOLU</name>
<dbReference type="InterPro" id="IPR004538">
    <property type="entry name" value="Hemolysin_A/TlyA"/>
</dbReference>
<dbReference type="PROSITE" id="PS50889">
    <property type="entry name" value="S4"/>
    <property type="match status" value="1"/>
</dbReference>
<evidence type="ECO:0000259" key="3">
    <source>
        <dbReference type="Pfam" id="PF01728"/>
    </source>
</evidence>
<feature type="domain" description="Ribosomal RNA methyltransferase FtsJ" evidence="3">
    <location>
        <begin position="57"/>
        <end position="234"/>
    </location>
</feature>
<dbReference type="EMBL" id="JASDDP010000006">
    <property type="protein sequence ID" value="MDJ1645540.1"/>
    <property type="molecule type" value="Genomic_DNA"/>
</dbReference>
<dbReference type="InterPro" id="IPR047048">
    <property type="entry name" value="TlyA"/>
</dbReference>
<comment type="caution">
    <text evidence="4">The sequence shown here is derived from an EMBL/GenBank/DDBJ whole genome shotgun (WGS) entry which is preliminary data.</text>
</comment>
<dbReference type="AlphaFoldDB" id="A0AAJ1UWK2"/>
<reference evidence="4" key="1">
    <citation type="submission" date="2023-05" db="EMBL/GenBank/DDBJ databases">
        <title>Mycoplasma phocimorsus sp. nov., isolated from Scandinavian patients with seal finger or septic arthritis after contact with seals.</title>
        <authorList>
            <person name="Skafte-Holm A."/>
            <person name="Pedersen T.R."/>
            <person name="Froelund M."/>
            <person name="Stegger M."/>
            <person name="Qvortrup K."/>
            <person name="Michaels D.L."/>
            <person name="Brown D.R."/>
            <person name="Jensen J.S."/>
        </authorList>
    </citation>
    <scope>NUCLEOTIDE SEQUENCE</scope>
    <source>
        <strain evidence="4">M5725</strain>
    </source>
</reference>
<proteinExistence type="predicted"/>
<evidence type="ECO:0000256" key="2">
    <source>
        <dbReference type="PROSITE-ProRule" id="PRU00182"/>
    </source>
</evidence>
<evidence type="ECO:0000313" key="4">
    <source>
        <dbReference type="EMBL" id="MDJ1645540.1"/>
    </source>
</evidence>
<dbReference type="Gene3D" id="3.40.50.150">
    <property type="entry name" value="Vaccinia Virus protein VP39"/>
    <property type="match status" value="1"/>
</dbReference>
<dbReference type="NCBIfam" id="TIGR00478">
    <property type="entry name" value="tly"/>
    <property type="match status" value="1"/>
</dbReference>
<dbReference type="Proteomes" id="UP001224428">
    <property type="component" value="Unassembled WGS sequence"/>
</dbReference>
<keyword evidence="1 2" id="KW-0694">RNA-binding</keyword>
<dbReference type="GO" id="GO:0032259">
    <property type="term" value="P:methylation"/>
    <property type="evidence" value="ECO:0007669"/>
    <property type="project" value="UniProtKB-KW"/>
</dbReference>
<dbReference type="InterPro" id="IPR029063">
    <property type="entry name" value="SAM-dependent_MTases_sf"/>
</dbReference>
<evidence type="ECO:0000256" key="1">
    <source>
        <dbReference type="ARBA" id="ARBA00022884"/>
    </source>
</evidence>
<organism evidence="4 5">
    <name type="scientific">Mycoplasma phocimorsus</name>
    <dbReference type="NCBI Taxonomy" id="3045839"/>
    <lineage>
        <taxon>Bacteria</taxon>
        <taxon>Bacillati</taxon>
        <taxon>Mycoplasmatota</taxon>
        <taxon>Mollicutes</taxon>
        <taxon>Mycoplasmataceae</taxon>
        <taxon>Mycoplasma</taxon>
    </lineage>
</organism>
<dbReference type="GO" id="GO:0008168">
    <property type="term" value="F:methyltransferase activity"/>
    <property type="evidence" value="ECO:0007669"/>
    <property type="project" value="UniProtKB-KW"/>
</dbReference>
<protein>
    <submittedName>
        <fullName evidence="4">TlyA family RNA methyltransferase</fullName>
    </submittedName>
</protein>